<dbReference type="RefSeq" id="WP_091468223.1">
    <property type="nucleotide sequence ID" value="NZ_FOEI01000005.1"/>
</dbReference>
<dbReference type="STRING" id="1299341.SAMN05444005_10523"/>
<keyword evidence="4" id="KW-1185">Reference proteome</keyword>
<evidence type="ECO:0008006" key="5">
    <source>
        <dbReference type="Google" id="ProtNLM"/>
    </source>
</evidence>
<feature type="region of interest" description="Disordered" evidence="1">
    <location>
        <begin position="238"/>
        <end position="261"/>
    </location>
</feature>
<dbReference type="OrthoDB" id="9808953at2"/>
<organism evidence="3 4">
    <name type="scientific">Flavobacterium urocaniciphilum</name>
    <dbReference type="NCBI Taxonomy" id="1299341"/>
    <lineage>
        <taxon>Bacteria</taxon>
        <taxon>Pseudomonadati</taxon>
        <taxon>Bacteroidota</taxon>
        <taxon>Flavobacteriia</taxon>
        <taxon>Flavobacteriales</taxon>
        <taxon>Flavobacteriaceae</taxon>
        <taxon>Flavobacterium</taxon>
    </lineage>
</organism>
<evidence type="ECO:0000313" key="3">
    <source>
        <dbReference type="EMBL" id="SEQ03404.1"/>
    </source>
</evidence>
<proteinExistence type="predicted"/>
<protein>
    <recommendedName>
        <fullName evidence="5">Microcystin-dependent protein</fullName>
    </recommendedName>
</protein>
<feature type="compositionally biased region" description="Polar residues" evidence="1">
    <location>
        <begin position="240"/>
        <end position="261"/>
    </location>
</feature>
<accession>A0A1H9CQH2</accession>
<evidence type="ECO:0000256" key="2">
    <source>
        <dbReference type="SAM" id="SignalP"/>
    </source>
</evidence>
<dbReference type="AlphaFoldDB" id="A0A1H9CQH2"/>
<gene>
    <name evidence="3" type="ORF">SAMN05444005_10523</name>
</gene>
<feature type="signal peptide" evidence="2">
    <location>
        <begin position="1"/>
        <end position="18"/>
    </location>
</feature>
<keyword evidence="2" id="KW-0732">Signal</keyword>
<evidence type="ECO:0000256" key="1">
    <source>
        <dbReference type="SAM" id="MobiDB-lite"/>
    </source>
</evidence>
<sequence>MKKIIYTILFAFPSILFAQVGFGTSTLNDDSAIEIGPDNSTKGLLLTRIHLVDCATPSPLSAHEEGMIVYNLATNGSGALSVTPGFYYNNGSFWVRLDTNPTKIGDIKYSYALNDHSGWYLLNGRALSSLPMNAQNVASSLGMSINLPDATNKILKAKGAEALYSTGGSNTTYLTQNQLPNVNFTGSTSSDGDHSHSFGDRYHSTDEDLNVVTSLLGIFGAVVLNILDTNVGDKDEVVSGDTSSTAGNHTHTATLNSGGSGNTLPEVSSYKLNAFVYLGK</sequence>
<evidence type="ECO:0000313" key="4">
    <source>
        <dbReference type="Proteomes" id="UP000198648"/>
    </source>
</evidence>
<dbReference type="EMBL" id="FOEI01000005">
    <property type="protein sequence ID" value="SEQ03404.1"/>
    <property type="molecule type" value="Genomic_DNA"/>
</dbReference>
<name>A0A1H9CQH2_9FLAO</name>
<dbReference type="Proteomes" id="UP000198648">
    <property type="component" value="Unassembled WGS sequence"/>
</dbReference>
<feature type="chain" id="PRO_5011715118" description="Microcystin-dependent protein" evidence="2">
    <location>
        <begin position="19"/>
        <end position="280"/>
    </location>
</feature>
<reference evidence="3 4" key="1">
    <citation type="submission" date="2016-10" db="EMBL/GenBank/DDBJ databases">
        <authorList>
            <person name="de Groot N.N."/>
        </authorList>
    </citation>
    <scope>NUCLEOTIDE SEQUENCE [LARGE SCALE GENOMIC DNA]</scope>
    <source>
        <strain evidence="3 4">DSM 27078</strain>
    </source>
</reference>